<accession>A0A917XS55</accession>
<dbReference type="AlphaFoldDB" id="A0A917XS55"/>
<evidence type="ECO:0000313" key="2">
    <source>
        <dbReference type="Proteomes" id="UP000600365"/>
    </source>
</evidence>
<gene>
    <name evidence="1" type="ORF">GCM10011579_002920</name>
</gene>
<protein>
    <submittedName>
        <fullName evidence="1">Uncharacterized protein</fullName>
    </submittedName>
</protein>
<dbReference type="EMBL" id="BMMM01000001">
    <property type="protein sequence ID" value="GGN49309.1"/>
    <property type="molecule type" value="Genomic_DNA"/>
</dbReference>
<organism evidence="1 2">
    <name type="scientific">Streptomyces albiflavescens</name>
    <dbReference type="NCBI Taxonomy" id="1623582"/>
    <lineage>
        <taxon>Bacteria</taxon>
        <taxon>Bacillati</taxon>
        <taxon>Actinomycetota</taxon>
        <taxon>Actinomycetes</taxon>
        <taxon>Kitasatosporales</taxon>
        <taxon>Streptomycetaceae</taxon>
        <taxon>Streptomyces</taxon>
    </lineage>
</organism>
<sequence length="137" mass="14546">MSAHRSLVWLGLTPEPERELPAAVAALRAPTPGRTPADPVTAERHRVERLVLHGTQRGWLRYLAEVTALVVDAAEGPGAGNPAAALVAGEVVLDHHRMLIGLPGAGYERAAPQRRALERAVAHLKNRSCHGEPGSTA</sequence>
<dbReference type="RefSeq" id="WP_189183943.1">
    <property type="nucleotide sequence ID" value="NZ_BMMM01000001.1"/>
</dbReference>
<name>A0A917XS55_9ACTN</name>
<evidence type="ECO:0000313" key="1">
    <source>
        <dbReference type="EMBL" id="GGN49309.1"/>
    </source>
</evidence>
<proteinExistence type="predicted"/>
<reference evidence="1 2" key="1">
    <citation type="journal article" date="2014" name="Int. J. Syst. Evol. Microbiol.">
        <title>Complete genome sequence of Corynebacterium casei LMG S-19264T (=DSM 44701T), isolated from a smear-ripened cheese.</title>
        <authorList>
            <consortium name="US DOE Joint Genome Institute (JGI-PGF)"/>
            <person name="Walter F."/>
            <person name="Albersmeier A."/>
            <person name="Kalinowski J."/>
            <person name="Ruckert C."/>
        </authorList>
    </citation>
    <scope>NUCLEOTIDE SEQUENCE [LARGE SCALE GENOMIC DNA]</scope>
    <source>
        <strain evidence="1 2">CGMCC 4.7111</strain>
    </source>
</reference>
<comment type="caution">
    <text evidence="1">The sequence shown here is derived from an EMBL/GenBank/DDBJ whole genome shotgun (WGS) entry which is preliminary data.</text>
</comment>
<keyword evidence="2" id="KW-1185">Reference proteome</keyword>
<dbReference type="Proteomes" id="UP000600365">
    <property type="component" value="Unassembled WGS sequence"/>
</dbReference>